<feature type="compositionally biased region" description="Low complexity" evidence="1">
    <location>
        <begin position="112"/>
        <end position="138"/>
    </location>
</feature>
<organism evidence="2 3">
    <name type="scientific">Ancylostoma caninum</name>
    <name type="common">Dog hookworm</name>
    <dbReference type="NCBI Taxonomy" id="29170"/>
    <lineage>
        <taxon>Eukaryota</taxon>
        <taxon>Metazoa</taxon>
        <taxon>Ecdysozoa</taxon>
        <taxon>Nematoda</taxon>
        <taxon>Chromadorea</taxon>
        <taxon>Rhabditida</taxon>
        <taxon>Rhabditina</taxon>
        <taxon>Rhabditomorpha</taxon>
        <taxon>Strongyloidea</taxon>
        <taxon>Ancylostomatidae</taxon>
        <taxon>Ancylostomatinae</taxon>
        <taxon>Ancylostoma</taxon>
    </lineage>
</organism>
<keyword evidence="3" id="KW-1185">Reference proteome</keyword>
<dbReference type="InterPro" id="IPR035332">
    <property type="entry name" value="DUF5386"/>
</dbReference>
<dbReference type="Pfam" id="PF17360">
    <property type="entry name" value="DUF5386"/>
    <property type="match status" value="1"/>
</dbReference>
<reference evidence="2 3" key="1">
    <citation type="submission" date="2014-10" db="EMBL/GenBank/DDBJ databases">
        <title>Draft genome of the hookworm Ancylostoma caninum.</title>
        <authorList>
            <person name="Mitreva M."/>
        </authorList>
    </citation>
    <scope>NUCLEOTIDE SEQUENCE [LARGE SCALE GENOMIC DNA]</scope>
    <source>
        <strain evidence="2 3">Baltimore</strain>
    </source>
</reference>
<dbReference type="Proteomes" id="UP000252519">
    <property type="component" value="Unassembled WGS sequence"/>
</dbReference>
<sequence length="207" mass="22657">MGFPTPIIQPVPSILLRHSGSNNERFLDEIALLKQGKITRDTPRHTYRRSSAESTGPSVPINGDEEGPITMAELNSRGLLLGKDRIIYNIPHGTLRLTKPADTAKTSSDDFSSANKSTTSAKKKSSSSSPSLSSAKLSNISSFREEPAKCSKEFYVGNPGENAKLKISTLKDGIRCDPSDLLRSLQWSEVADMRQTARSVKNESFMK</sequence>
<proteinExistence type="predicted"/>
<evidence type="ECO:0000313" key="3">
    <source>
        <dbReference type="Proteomes" id="UP000252519"/>
    </source>
</evidence>
<comment type="caution">
    <text evidence="2">The sequence shown here is derived from an EMBL/GenBank/DDBJ whole genome shotgun (WGS) entry which is preliminary data.</text>
</comment>
<dbReference type="AlphaFoldDB" id="A0A368FKN7"/>
<accession>A0A368FKN7</accession>
<dbReference type="OrthoDB" id="5876154at2759"/>
<gene>
    <name evidence="2" type="ORF">ANCCAN_21573</name>
</gene>
<feature type="region of interest" description="Disordered" evidence="1">
    <location>
        <begin position="100"/>
        <end position="138"/>
    </location>
</feature>
<protein>
    <submittedName>
        <fullName evidence="2">Uncharacterized protein</fullName>
    </submittedName>
</protein>
<dbReference type="EMBL" id="JOJR01001059">
    <property type="protein sequence ID" value="RCN32622.1"/>
    <property type="molecule type" value="Genomic_DNA"/>
</dbReference>
<feature type="region of interest" description="Disordered" evidence="1">
    <location>
        <begin position="41"/>
        <end position="65"/>
    </location>
</feature>
<evidence type="ECO:0000313" key="2">
    <source>
        <dbReference type="EMBL" id="RCN32622.1"/>
    </source>
</evidence>
<evidence type="ECO:0000256" key="1">
    <source>
        <dbReference type="SAM" id="MobiDB-lite"/>
    </source>
</evidence>
<name>A0A368FKN7_ANCCA</name>